<dbReference type="PANTHER" id="PTHR16026">
    <property type="entry name" value="CARTILAGE ACIDIC PROTEIN 1"/>
    <property type="match status" value="1"/>
</dbReference>
<dbReference type="Proteomes" id="UP000676565">
    <property type="component" value="Unassembled WGS sequence"/>
</dbReference>
<name>A0ABS5BLN6_9BACT</name>
<evidence type="ECO:0000256" key="2">
    <source>
        <dbReference type="SAM" id="SignalP"/>
    </source>
</evidence>
<dbReference type="SUPFAM" id="SSF69318">
    <property type="entry name" value="Integrin alpha N-terminal domain"/>
    <property type="match status" value="1"/>
</dbReference>
<organism evidence="4 5">
    <name type="scientific">Gemmata palustris</name>
    <dbReference type="NCBI Taxonomy" id="2822762"/>
    <lineage>
        <taxon>Bacteria</taxon>
        <taxon>Pseudomonadati</taxon>
        <taxon>Planctomycetota</taxon>
        <taxon>Planctomycetia</taxon>
        <taxon>Gemmatales</taxon>
        <taxon>Gemmataceae</taxon>
        <taxon>Gemmata</taxon>
    </lineage>
</organism>
<accession>A0ABS5BLN6</accession>
<keyword evidence="1 2" id="KW-0732">Signal</keyword>
<evidence type="ECO:0000313" key="5">
    <source>
        <dbReference type="Proteomes" id="UP000676565"/>
    </source>
</evidence>
<feature type="signal peptide" evidence="2">
    <location>
        <begin position="1"/>
        <end position="19"/>
    </location>
</feature>
<reference evidence="4 5" key="1">
    <citation type="submission" date="2021-04" db="EMBL/GenBank/DDBJ databases">
        <authorList>
            <person name="Ivanova A."/>
        </authorList>
    </citation>
    <scope>NUCLEOTIDE SEQUENCE [LARGE SCALE GENOMIC DNA]</scope>
    <source>
        <strain evidence="4 5">G18</strain>
    </source>
</reference>
<evidence type="ECO:0000259" key="3">
    <source>
        <dbReference type="Pfam" id="PF07593"/>
    </source>
</evidence>
<dbReference type="Gene3D" id="2.130.10.130">
    <property type="entry name" value="Integrin alpha, N-terminal"/>
    <property type="match status" value="2"/>
</dbReference>
<feature type="domain" description="ASPIC/UnbV" evidence="3">
    <location>
        <begin position="490"/>
        <end position="558"/>
    </location>
</feature>
<evidence type="ECO:0000313" key="4">
    <source>
        <dbReference type="EMBL" id="MBP3954606.1"/>
    </source>
</evidence>
<dbReference type="Pfam" id="PF07593">
    <property type="entry name" value="UnbV_ASPIC"/>
    <property type="match status" value="1"/>
</dbReference>
<dbReference type="InterPro" id="IPR011519">
    <property type="entry name" value="UnbV_ASPIC"/>
</dbReference>
<sequence>MSRRLAPLVGLLAACLVVGVPSCQKPSGDHPTAPEKPPPGWFQDVTESCGLDFTHDPGPTGTYFMPQSMGSGAAVFDCDGDGLLDLYVLNFGGPGSRSVNRLYRQVAPGKFQDATEGSGLGVPGHNHGVAVGDVNNDGKPDVLLTQFGSTKLFINLGGAKFRDVTEASGLANLSWGMSAAFLDYDRDGWLDLVVVNYLDYDKKVECRSPEGVLDFCGPNSFGGVGSKLFHNLRQPGGKFEDASLASGIGAVRGPGLGVSVADFDGDGWPDIFVANDGQPNRLWVNQKNGTFADEALSRGVALTIAGKAFAGMGVALGDVNNDGKLDLYVTHLGTEMNNLWCQEARGQFRDRSLESGLNSPRWRATGFGTLMADFNNDGALDIAVVNGKVHRGGPGRDTGLGFWETYAEKNQLFVNNGTGKFSDASGENGVFCDSWNVARGLVCADFDNDGAPDLFVTTIGGRARLLRNVAPDRGNWLKVRAFDPVRNRDAYGAEVRVRAGGKEYLRVVNPAESYLCSGSPVLHFGIGGASAVEWVRVTWPDGEKFQTEEFAGGGANQFLTLKRGEGKTR</sequence>
<dbReference type="InterPro" id="IPR027039">
    <property type="entry name" value="Crtac1"/>
</dbReference>
<dbReference type="Pfam" id="PF13517">
    <property type="entry name" value="FG-GAP_3"/>
    <property type="match status" value="3"/>
</dbReference>
<dbReference type="InterPro" id="IPR028994">
    <property type="entry name" value="Integrin_alpha_N"/>
</dbReference>
<protein>
    <submittedName>
        <fullName evidence="4">CRTAC1 family protein</fullName>
    </submittedName>
</protein>
<dbReference type="RefSeq" id="WP_210652727.1">
    <property type="nucleotide sequence ID" value="NZ_JAGKQQ010000001.1"/>
</dbReference>
<evidence type="ECO:0000256" key="1">
    <source>
        <dbReference type="ARBA" id="ARBA00022729"/>
    </source>
</evidence>
<dbReference type="PROSITE" id="PS51257">
    <property type="entry name" value="PROKAR_LIPOPROTEIN"/>
    <property type="match status" value="1"/>
</dbReference>
<proteinExistence type="predicted"/>
<dbReference type="EMBL" id="JAGKQQ010000001">
    <property type="protein sequence ID" value="MBP3954606.1"/>
    <property type="molecule type" value="Genomic_DNA"/>
</dbReference>
<comment type="caution">
    <text evidence="4">The sequence shown here is derived from an EMBL/GenBank/DDBJ whole genome shotgun (WGS) entry which is preliminary data.</text>
</comment>
<feature type="chain" id="PRO_5045954764" evidence="2">
    <location>
        <begin position="20"/>
        <end position="569"/>
    </location>
</feature>
<dbReference type="InterPro" id="IPR013517">
    <property type="entry name" value="FG-GAP"/>
</dbReference>
<keyword evidence="5" id="KW-1185">Reference proteome</keyword>
<dbReference type="PANTHER" id="PTHR16026:SF0">
    <property type="entry name" value="CARTILAGE ACIDIC PROTEIN 1"/>
    <property type="match status" value="1"/>
</dbReference>
<gene>
    <name evidence="4" type="ORF">J8F10_04820</name>
</gene>